<protein>
    <recommendedName>
        <fullName evidence="1">DUF1846 domain-containing protein</fullName>
    </recommendedName>
</protein>
<proteinExistence type="predicted"/>
<dbReference type="AlphaFoldDB" id="A0A1V5ZP85"/>
<dbReference type="InterPro" id="IPR048496">
    <property type="entry name" value="DUF1846_N"/>
</dbReference>
<gene>
    <name evidence="2" type="ORF">BWY04_00576</name>
</gene>
<comment type="caution">
    <text evidence="2">The sequence shown here is derived from an EMBL/GenBank/DDBJ whole genome shotgun (WGS) entry which is preliminary data.</text>
</comment>
<feature type="domain" description="DUF1846" evidence="1">
    <location>
        <begin position="3"/>
        <end position="49"/>
    </location>
</feature>
<evidence type="ECO:0000313" key="2">
    <source>
        <dbReference type="EMBL" id="OQB41866.1"/>
    </source>
</evidence>
<reference evidence="2" key="1">
    <citation type="submission" date="2017-02" db="EMBL/GenBank/DDBJ databases">
        <title>Delving into the versatile metabolic prowess of the omnipresent phylum Bacteroidetes.</title>
        <authorList>
            <person name="Nobu M.K."/>
            <person name="Mei R."/>
            <person name="Narihiro T."/>
            <person name="Kuroda K."/>
            <person name="Liu W.-T."/>
        </authorList>
    </citation>
    <scope>NUCLEOTIDE SEQUENCE</scope>
    <source>
        <strain evidence="2">ADurb.Bin160</strain>
    </source>
</reference>
<dbReference type="Proteomes" id="UP000485621">
    <property type="component" value="Unassembled WGS sequence"/>
</dbReference>
<dbReference type="EMBL" id="MWDB01000009">
    <property type="protein sequence ID" value="OQB41866.1"/>
    <property type="molecule type" value="Genomic_DNA"/>
</dbReference>
<evidence type="ECO:0000259" key="1">
    <source>
        <dbReference type="Pfam" id="PF08903"/>
    </source>
</evidence>
<organism evidence="2">
    <name type="scientific">candidate division CPR1 bacterium ADurb.Bin160</name>
    <dbReference type="NCBI Taxonomy" id="1852826"/>
    <lineage>
        <taxon>Bacteria</taxon>
        <taxon>candidate division CPR1</taxon>
    </lineage>
</organism>
<dbReference type="Pfam" id="PF08903">
    <property type="entry name" value="DUF1846"/>
    <property type="match status" value="1"/>
</dbReference>
<accession>A0A1V5ZP85</accession>
<dbReference type="Gene3D" id="1.20.1570.10">
    <property type="entry name" value="dip2346 domain like"/>
    <property type="match status" value="1"/>
</dbReference>
<sequence>MDIIRNIANHKNYMIKYKSPTDMVINTTSFCIIDEESVKKASLEEIERRQSAE</sequence>
<name>A0A1V5ZP85_9BACT</name>